<feature type="compositionally biased region" description="Polar residues" evidence="16">
    <location>
        <begin position="83"/>
        <end position="93"/>
    </location>
</feature>
<dbReference type="InterPro" id="IPR023214">
    <property type="entry name" value="HAD_sf"/>
</dbReference>
<evidence type="ECO:0000256" key="4">
    <source>
        <dbReference type="ARBA" id="ARBA00022448"/>
    </source>
</evidence>
<keyword evidence="10 14" id="KW-0811">Translocation</keyword>
<evidence type="ECO:0000256" key="10">
    <source>
        <dbReference type="ARBA" id="ARBA00023010"/>
    </source>
</evidence>
<name>A0A8S0WLH1_CYCAE</name>
<evidence type="ECO:0000256" key="7">
    <source>
        <dbReference type="ARBA" id="ARBA00022927"/>
    </source>
</evidence>
<keyword evidence="9" id="KW-1133">Transmembrane helix</keyword>
<keyword evidence="15" id="KW-0175">Coiled coil</keyword>
<feature type="domain" description="FCP1 homology" evidence="17">
    <location>
        <begin position="218"/>
        <end position="362"/>
    </location>
</feature>
<evidence type="ECO:0000313" key="18">
    <source>
        <dbReference type="EMBL" id="CAA7260312.1"/>
    </source>
</evidence>
<dbReference type="InterPro" id="IPR036412">
    <property type="entry name" value="HAD-like_sf"/>
</dbReference>
<feature type="region of interest" description="Disordered" evidence="16">
    <location>
        <begin position="44"/>
        <end position="143"/>
    </location>
</feature>
<comment type="caution">
    <text evidence="18">The sequence shown here is derived from an EMBL/GenBank/DDBJ whole genome shotgun (WGS) entry which is preliminary data.</text>
</comment>
<keyword evidence="12" id="KW-0472">Membrane</keyword>
<dbReference type="EMBL" id="CACVBS010000029">
    <property type="protein sequence ID" value="CAA7260312.1"/>
    <property type="molecule type" value="Genomic_DNA"/>
</dbReference>
<keyword evidence="11 14" id="KW-0496">Mitochondrion</keyword>
<evidence type="ECO:0000256" key="14">
    <source>
        <dbReference type="RuleBase" id="RU365079"/>
    </source>
</evidence>
<dbReference type="SUPFAM" id="SSF56784">
    <property type="entry name" value="HAD-like"/>
    <property type="match status" value="1"/>
</dbReference>
<feature type="compositionally biased region" description="Polar residues" evidence="16">
    <location>
        <begin position="118"/>
        <end position="135"/>
    </location>
</feature>
<gene>
    <name evidence="18" type="ORF">AAE3_LOCUS2800</name>
</gene>
<evidence type="ECO:0000256" key="12">
    <source>
        <dbReference type="ARBA" id="ARBA00023136"/>
    </source>
</evidence>
<organism evidence="18 19">
    <name type="scientific">Cyclocybe aegerita</name>
    <name type="common">Black poplar mushroom</name>
    <name type="synonym">Agrocybe aegerita</name>
    <dbReference type="NCBI Taxonomy" id="1973307"/>
    <lineage>
        <taxon>Eukaryota</taxon>
        <taxon>Fungi</taxon>
        <taxon>Dikarya</taxon>
        <taxon>Basidiomycota</taxon>
        <taxon>Agaricomycotina</taxon>
        <taxon>Agaricomycetes</taxon>
        <taxon>Agaricomycetidae</taxon>
        <taxon>Agaricales</taxon>
        <taxon>Agaricineae</taxon>
        <taxon>Bolbitiaceae</taxon>
        <taxon>Cyclocybe</taxon>
    </lineage>
</organism>
<comment type="subunit">
    <text evidence="13">Component of the TIM23 complex, at least composed of TIM23, TIM17 and TIM50. Interacts with preproteins in transit.</text>
</comment>
<evidence type="ECO:0000256" key="11">
    <source>
        <dbReference type="ARBA" id="ARBA00023128"/>
    </source>
</evidence>
<dbReference type="Pfam" id="PF03031">
    <property type="entry name" value="NIF"/>
    <property type="match status" value="1"/>
</dbReference>
<dbReference type="InterPro" id="IPR004274">
    <property type="entry name" value="FCP1_dom"/>
</dbReference>
<accession>A0A8S0WLH1</accession>
<dbReference type="GO" id="GO:0015031">
    <property type="term" value="P:protein transport"/>
    <property type="evidence" value="ECO:0007669"/>
    <property type="project" value="UniProtKB-KW"/>
</dbReference>
<evidence type="ECO:0000256" key="2">
    <source>
        <dbReference type="ARBA" id="ARBA00006344"/>
    </source>
</evidence>
<dbReference type="SMART" id="SM00577">
    <property type="entry name" value="CPDc"/>
    <property type="match status" value="1"/>
</dbReference>
<feature type="region of interest" description="Disordered" evidence="16">
    <location>
        <begin position="1"/>
        <end position="24"/>
    </location>
</feature>
<feature type="compositionally biased region" description="Pro residues" evidence="16">
    <location>
        <begin position="491"/>
        <end position="500"/>
    </location>
</feature>
<keyword evidence="8 14" id="KW-0809">Transit peptide</keyword>
<evidence type="ECO:0000256" key="6">
    <source>
        <dbReference type="ARBA" id="ARBA00022792"/>
    </source>
</evidence>
<evidence type="ECO:0000256" key="8">
    <source>
        <dbReference type="ARBA" id="ARBA00022946"/>
    </source>
</evidence>
<feature type="region of interest" description="Disordered" evidence="16">
    <location>
        <begin position="483"/>
        <end position="520"/>
    </location>
</feature>
<keyword evidence="19" id="KW-1185">Reference proteome</keyword>
<feature type="compositionally biased region" description="Low complexity" evidence="16">
    <location>
        <begin position="501"/>
        <end position="511"/>
    </location>
</feature>
<keyword evidence="7 14" id="KW-0653">Protein transport</keyword>
<evidence type="ECO:0000313" key="19">
    <source>
        <dbReference type="Proteomes" id="UP000467700"/>
    </source>
</evidence>
<evidence type="ECO:0000256" key="9">
    <source>
        <dbReference type="ARBA" id="ARBA00022989"/>
    </source>
</evidence>
<dbReference type="OrthoDB" id="287041at2759"/>
<dbReference type="PROSITE" id="PS50969">
    <property type="entry name" value="FCP1"/>
    <property type="match status" value="1"/>
</dbReference>
<feature type="coiled-coil region" evidence="15">
    <location>
        <begin position="439"/>
        <end position="466"/>
    </location>
</feature>
<evidence type="ECO:0000256" key="1">
    <source>
        <dbReference type="ARBA" id="ARBA00004434"/>
    </source>
</evidence>
<dbReference type="AlphaFoldDB" id="A0A8S0WLH1"/>
<keyword evidence="4 14" id="KW-0813">Transport</keyword>
<comment type="subcellular location">
    <subcellularLocation>
        <location evidence="1 14">Mitochondrion inner membrane</location>
        <topology evidence="1 14">Single-pass membrane protein</topology>
    </subcellularLocation>
</comment>
<evidence type="ECO:0000256" key="3">
    <source>
        <dbReference type="ARBA" id="ARBA00020799"/>
    </source>
</evidence>
<sequence length="520" mass="58042">MSIRAQKFYHRQGSVNVSPAPRCTSRTSRDMFAVLSRTIPRRAAVQSVRWMSQKPPTSRKTAKGTPKPTPPPKSTTAASDSPQGSTSKPSQAESPLEGPSEPLRTPLSGVPTLDFSPEPQQEFQRTGARSSKGALSSSERKRRSMSRVMLALLALAFTGHTVWMGREWEDDELKEKKMKREDAPTTRLGRTLERYNDIFDIFNKPAWPELLPPPYPPPHQKPYTLLISLDDMLITSTWDRQHGWRTAKRPGVDYFLGYISQFYEVVIFTTQPSYTAALIVDKLDRYGFFVNYRLYREGTRTLDGKIVKDLSYLNRDLSKVVMLDTDPEHVVTHPENAIILPKWKGDPKDKSLVAMIPFLESIAIYKPPDVRPILKAYEGKNIPIEYGKIEAEMKAKQVEEWKAKHKAAPPTFGSLFGVQTTASAQPKGVPPPTYLETKRKEAQQQYLDEQKYIADHREELEKLLEQDQAMAAAQVPANLWAAMDQLRGGAPPQPGAPGAPAPAGQSSGTSAPTPPPAAKA</sequence>
<proteinExistence type="inferred from homology"/>
<protein>
    <recommendedName>
        <fullName evidence="3 14">Mitochondrial import inner membrane translocase subunit TIM50</fullName>
    </recommendedName>
</protein>
<dbReference type="PANTHER" id="PTHR12210">
    <property type="entry name" value="DULLARD PROTEIN PHOSPHATASE"/>
    <property type="match status" value="1"/>
</dbReference>
<dbReference type="CDD" id="cd07521">
    <property type="entry name" value="HAD_FCP1-like"/>
    <property type="match status" value="1"/>
</dbReference>
<dbReference type="Gene3D" id="3.40.50.1000">
    <property type="entry name" value="HAD superfamily/HAD-like"/>
    <property type="match status" value="1"/>
</dbReference>
<evidence type="ECO:0000256" key="15">
    <source>
        <dbReference type="SAM" id="Coils"/>
    </source>
</evidence>
<evidence type="ECO:0000256" key="5">
    <source>
        <dbReference type="ARBA" id="ARBA00022692"/>
    </source>
</evidence>
<dbReference type="FunFam" id="3.40.50.1000:FF:000019">
    <property type="entry name" value="Mitochondrial import inner membrane translocase subunit TIM50"/>
    <property type="match status" value="1"/>
</dbReference>
<evidence type="ECO:0000256" key="16">
    <source>
        <dbReference type="SAM" id="MobiDB-lite"/>
    </source>
</evidence>
<comment type="similarity">
    <text evidence="2 14">Belongs to the TIM50 family.</text>
</comment>
<reference evidence="18 19" key="1">
    <citation type="submission" date="2020-01" db="EMBL/GenBank/DDBJ databases">
        <authorList>
            <person name="Gupta K D."/>
        </authorList>
    </citation>
    <scope>NUCLEOTIDE SEQUENCE [LARGE SCALE GENOMIC DNA]</scope>
</reference>
<comment type="function">
    <text evidence="14">Essential component of the TIM23 complex, a complex that mediates the translocation of transit peptide-containing proteins across the mitochondrial inner membrane.</text>
</comment>
<keyword evidence="6" id="KW-0999">Mitochondrion inner membrane</keyword>
<dbReference type="Proteomes" id="UP000467700">
    <property type="component" value="Unassembled WGS sequence"/>
</dbReference>
<evidence type="ECO:0000256" key="13">
    <source>
        <dbReference type="ARBA" id="ARBA00065975"/>
    </source>
</evidence>
<keyword evidence="5" id="KW-0812">Transmembrane</keyword>
<dbReference type="InterPro" id="IPR050365">
    <property type="entry name" value="TIM50"/>
</dbReference>
<evidence type="ECO:0000259" key="17">
    <source>
        <dbReference type="PROSITE" id="PS50969"/>
    </source>
</evidence>
<dbReference type="GO" id="GO:0005744">
    <property type="term" value="C:TIM23 mitochondrial import inner membrane translocase complex"/>
    <property type="evidence" value="ECO:0007669"/>
    <property type="project" value="UniProtKB-UniRule"/>
</dbReference>